<evidence type="ECO:0000313" key="3">
    <source>
        <dbReference type="Proteomes" id="UP001148018"/>
    </source>
</evidence>
<accession>A0A9Q0EL84</accession>
<dbReference type="EMBL" id="JANIIK010000042">
    <property type="protein sequence ID" value="KAJ3606407.1"/>
    <property type="molecule type" value="Genomic_DNA"/>
</dbReference>
<name>A0A9Q0EL84_9TELE</name>
<protein>
    <submittedName>
        <fullName evidence="2">Uncharacterized protein</fullName>
    </submittedName>
</protein>
<reference evidence="2" key="1">
    <citation type="submission" date="2022-07" db="EMBL/GenBank/DDBJ databases">
        <title>Chromosome-level genome of Muraenolepis orangiensis.</title>
        <authorList>
            <person name="Kim J."/>
        </authorList>
    </citation>
    <scope>NUCLEOTIDE SEQUENCE</scope>
    <source>
        <strain evidence="2">KU_S4_2022</strain>
        <tissue evidence="2">Muscle</tissue>
    </source>
</reference>
<gene>
    <name evidence="2" type="ORF">NHX12_025928</name>
</gene>
<proteinExistence type="predicted"/>
<feature type="compositionally biased region" description="Basic and acidic residues" evidence="1">
    <location>
        <begin position="121"/>
        <end position="144"/>
    </location>
</feature>
<dbReference type="Proteomes" id="UP001148018">
    <property type="component" value="Unassembled WGS sequence"/>
</dbReference>
<evidence type="ECO:0000313" key="2">
    <source>
        <dbReference type="EMBL" id="KAJ3606407.1"/>
    </source>
</evidence>
<sequence length="156" mass="17595">MEQPRWRLSHVEAEVMERPRWRLSSIEAKTTPRLPHPSQVGLAQRRGGPASVTHRARVSDGFISHRTADRQTRRERPQGTVPSVNTHTRDSRSPRVPTGASHPGHTGRPPAALLVWNETGPKPDRNRTGTEPRPKPNRSRDARNRRPSPGDEECLL</sequence>
<feature type="region of interest" description="Disordered" evidence="1">
    <location>
        <begin position="21"/>
        <end position="156"/>
    </location>
</feature>
<feature type="compositionally biased region" description="Basic and acidic residues" evidence="1">
    <location>
        <begin position="66"/>
        <end position="77"/>
    </location>
</feature>
<evidence type="ECO:0000256" key="1">
    <source>
        <dbReference type="SAM" id="MobiDB-lite"/>
    </source>
</evidence>
<keyword evidence="3" id="KW-1185">Reference proteome</keyword>
<comment type="caution">
    <text evidence="2">The sequence shown here is derived from an EMBL/GenBank/DDBJ whole genome shotgun (WGS) entry which is preliminary data.</text>
</comment>
<dbReference type="AlphaFoldDB" id="A0A9Q0EL84"/>
<organism evidence="2 3">
    <name type="scientific">Muraenolepis orangiensis</name>
    <name type="common">Patagonian moray cod</name>
    <dbReference type="NCBI Taxonomy" id="630683"/>
    <lineage>
        <taxon>Eukaryota</taxon>
        <taxon>Metazoa</taxon>
        <taxon>Chordata</taxon>
        <taxon>Craniata</taxon>
        <taxon>Vertebrata</taxon>
        <taxon>Euteleostomi</taxon>
        <taxon>Actinopterygii</taxon>
        <taxon>Neopterygii</taxon>
        <taxon>Teleostei</taxon>
        <taxon>Neoteleostei</taxon>
        <taxon>Acanthomorphata</taxon>
        <taxon>Zeiogadaria</taxon>
        <taxon>Gadariae</taxon>
        <taxon>Gadiformes</taxon>
        <taxon>Muraenolepidoidei</taxon>
        <taxon>Muraenolepididae</taxon>
        <taxon>Muraenolepis</taxon>
    </lineage>
</organism>